<evidence type="ECO:0000313" key="1">
    <source>
        <dbReference type="EMBL" id="KAK7343951.1"/>
    </source>
</evidence>
<reference evidence="1 2" key="1">
    <citation type="submission" date="2024-01" db="EMBL/GenBank/DDBJ databases">
        <title>The genomes of 5 underutilized Papilionoideae crops provide insights into root nodulation and disease resistanc.</title>
        <authorList>
            <person name="Jiang F."/>
        </authorList>
    </citation>
    <scope>NUCLEOTIDE SEQUENCE [LARGE SCALE GENOMIC DNA]</scope>
    <source>
        <strain evidence="1">LVBAO_FW01</strain>
        <tissue evidence="1">Leaves</tissue>
    </source>
</reference>
<organism evidence="1 2">
    <name type="scientific">Canavalia gladiata</name>
    <name type="common">Sword bean</name>
    <name type="synonym">Dolichos gladiatus</name>
    <dbReference type="NCBI Taxonomy" id="3824"/>
    <lineage>
        <taxon>Eukaryota</taxon>
        <taxon>Viridiplantae</taxon>
        <taxon>Streptophyta</taxon>
        <taxon>Embryophyta</taxon>
        <taxon>Tracheophyta</taxon>
        <taxon>Spermatophyta</taxon>
        <taxon>Magnoliopsida</taxon>
        <taxon>eudicotyledons</taxon>
        <taxon>Gunneridae</taxon>
        <taxon>Pentapetalae</taxon>
        <taxon>rosids</taxon>
        <taxon>fabids</taxon>
        <taxon>Fabales</taxon>
        <taxon>Fabaceae</taxon>
        <taxon>Papilionoideae</taxon>
        <taxon>50 kb inversion clade</taxon>
        <taxon>NPAAA clade</taxon>
        <taxon>indigoferoid/millettioid clade</taxon>
        <taxon>Phaseoleae</taxon>
        <taxon>Canavalia</taxon>
    </lineage>
</organism>
<sequence>MTPLIVFFLGVINALKHSKCSYFSKAMQLFFFALNIALLCHPKRPIRPQTFEAREIVAYEIGMETKFPHLELLQSLGKRENNKGFLGSRTPNNQCIIVDISLRHIHTIICAVTLDPSTRWGQTLMDGSIRLLVGGNGLCSKGLDTTDDQSKRVGGCHGN</sequence>
<accession>A0AAN9LXJ3</accession>
<dbReference type="AlphaFoldDB" id="A0AAN9LXJ3"/>
<name>A0AAN9LXJ3_CANGL</name>
<dbReference type="EMBL" id="JAYMYQ010000003">
    <property type="protein sequence ID" value="KAK7343951.1"/>
    <property type="molecule type" value="Genomic_DNA"/>
</dbReference>
<evidence type="ECO:0000313" key="2">
    <source>
        <dbReference type="Proteomes" id="UP001367508"/>
    </source>
</evidence>
<keyword evidence="2" id="KW-1185">Reference proteome</keyword>
<gene>
    <name evidence="1" type="ORF">VNO77_13096</name>
</gene>
<comment type="caution">
    <text evidence="1">The sequence shown here is derived from an EMBL/GenBank/DDBJ whole genome shotgun (WGS) entry which is preliminary data.</text>
</comment>
<proteinExistence type="predicted"/>
<dbReference type="Proteomes" id="UP001367508">
    <property type="component" value="Unassembled WGS sequence"/>
</dbReference>
<protein>
    <submittedName>
        <fullName evidence="1">Uncharacterized protein</fullName>
    </submittedName>
</protein>